<comment type="caution">
    <text evidence="3">The sequence shown here is derived from an EMBL/GenBank/DDBJ whole genome shotgun (WGS) entry which is preliminary data.</text>
</comment>
<organism evidence="3 4">
    <name type="scientific">Parasulfitobacter algicola</name>
    <dbReference type="NCBI Taxonomy" id="2614809"/>
    <lineage>
        <taxon>Bacteria</taxon>
        <taxon>Pseudomonadati</taxon>
        <taxon>Pseudomonadota</taxon>
        <taxon>Alphaproteobacteria</taxon>
        <taxon>Rhodobacterales</taxon>
        <taxon>Roseobacteraceae</taxon>
        <taxon>Parasulfitobacter</taxon>
    </lineage>
</organism>
<evidence type="ECO:0000259" key="2">
    <source>
        <dbReference type="Pfam" id="PF13524"/>
    </source>
</evidence>
<keyword evidence="4" id="KW-1185">Reference proteome</keyword>
<evidence type="ECO:0000256" key="1">
    <source>
        <dbReference type="SAM" id="Coils"/>
    </source>
</evidence>
<keyword evidence="1" id="KW-0175">Coiled coil</keyword>
<proteinExistence type="predicted"/>
<dbReference type="Pfam" id="PF13524">
    <property type="entry name" value="Glyco_trans_1_2"/>
    <property type="match status" value="1"/>
</dbReference>
<dbReference type="Proteomes" id="UP000777935">
    <property type="component" value="Unassembled WGS sequence"/>
</dbReference>
<gene>
    <name evidence="3" type="ORF">HRQ87_00030</name>
</gene>
<name>A0ABX2IS49_9RHOB</name>
<reference evidence="3 4" key="1">
    <citation type="submission" date="2020-06" db="EMBL/GenBank/DDBJ databases">
        <title>Sulfitobacter algicola sp. nov., isolated from green algae.</title>
        <authorList>
            <person name="Wang C."/>
        </authorList>
    </citation>
    <scope>NUCLEOTIDE SEQUENCE [LARGE SCALE GENOMIC DNA]</scope>
    <source>
        <strain evidence="3 4">1151</strain>
    </source>
</reference>
<sequence>MKSICILLPCPPPTPNKAWGDWYFGNSLGKAFERLGIQTKYMFQHKKKKYQYFEGLKRHLARNEADFVLRGKLAYKPIRGKPFFIWVISQSSSLTDVELKQASHIFVASEFLANKWSKRGLPVTFVPQCTDAHIFSPDRRRTELATDVLFVGNRRSYAERPVVQMALDCNANLTVWGRDWHGRLEKDIHKGEMIENSELGHHYASANVVINDHTDDMLETGLVSNRIYDVLACGTAIVTEKMDSIPDDIKSGLYLYEDLKSFRQSLQDAQDKSQQKQKMRLELANHIRQHHTFDTRAQVMLNIMKEVVSEKI</sequence>
<accession>A0ABX2IS49</accession>
<dbReference type="InterPro" id="IPR055259">
    <property type="entry name" value="YkvP/CgeB_Glyco_trans-like"/>
</dbReference>
<evidence type="ECO:0000313" key="4">
    <source>
        <dbReference type="Proteomes" id="UP000777935"/>
    </source>
</evidence>
<feature type="domain" description="Spore protein YkvP/CgeB glycosyl transferase-like" evidence="2">
    <location>
        <begin position="171"/>
        <end position="301"/>
    </location>
</feature>
<feature type="coiled-coil region" evidence="1">
    <location>
        <begin position="259"/>
        <end position="289"/>
    </location>
</feature>
<dbReference type="SUPFAM" id="SSF53756">
    <property type="entry name" value="UDP-Glycosyltransferase/glycogen phosphorylase"/>
    <property type="match status" value="1"/>
</dbReference>
<dbReference type="EMBL" id="JABUFE010000001">
    <property type="protein sequence ID" value="NSX53184.1"/>
    <property type="molecule type" value="Genomic_DNA"/>
</dbReference>
<evidence type="ECO:0000313" key="3">
    <source>
        <dbReference type="EMBL" id="NSX53184.1"/>
    </source>
</evidence>
<protein>
    <submittedName>
        <fullName evidence="3">Glycosyltransferase family 1 protein</fullName>
    </submittedName>
</protein>
<dbReference type="RefSeq" id="WP_174134315.1">
    <property type="nucleotide sequence ID" value="NZ_JABUFE010000001.1"/>
</dbReference>